<keyword evidence="2" id="KW-0067">ATP-binding</keyword>
<dbReference type="Proteomes" id="UP000001296">
    <property type="component" value="Chromosome"/>
</dbReference>
<dbReference type="AlphaFoldDB" id="E0RTZ5"/>
<dbReference type="Gene3D" id="3.40.50.300">
    <property type="entry name" value="P-loop containing nucleotide triphosphate hydrolases"/>
    <property type="match status" value="1"/>
</dbReference>
<dbReference type="PANTHER" id="PTHR43384:SF6">
    <property type="entry name" value="SEPTUM SITE-DETERMINING PROTEIN MIND HOMOLOG, CHLOROPLASTIC"/>
    <property type="match status" value="1"/>
</dbReference>
<dbReference type="GO" id="GO:0005524">
    <property type="term" value="F:ATP binding"/>
    <property type="evidence" value="ECO:0007669"/>
    <property type="project" value="UniProtKB-KW"/>
</dbReference>
<dbReference type="PANTHER" id="PTHR43384">
    <property type="entry name" value="SEPTUM SITE-DETERMINING PROTEIN MIND HOMOLOG, CHLOROPLASTIC-RELATED"/>
    <property type="match status" value="1"/>
</dbReference>
<reference key="1">
    <citation type="submission" date="2009-08" db="EMBL/GenBank/DDBJ databases">
        <title>The genome sequence of Spirochaeta thermophila DSM6192.</title>
        <authorList>
            <person name="Angelov A."/>
            <person name="Mientus M."/>
            <person name="Wittenberg S."/>
            <person name="Lehmann R."/>
            <person name="Liesegang H."/>
            <person name="Daniel R."/>
            <person name="Liebl W."/>
        </authorList>
    </citation>
    <scope>NUCLEOTIDE SEQUENCE</scope>
    <source>
        <strain>DSM 6192</strain>
    </source>
</reference>
<evidence type="ECO:0000256" key="2">
    <source>
        <dbReference type="ARBA" id="ARBA00022840"/>
    </source>
</evidence>
<evidence type="ECO:0000313" key="5">
    <source>
        <dbReference type="Proteomes" id="UP000001296"/>
    </source>
</evidence>
<dbReference type="eggNOG" id="COG0455">
    <property type="taxonomic scope" value="Bacteria"/>
</dbReference>
<proteinExistence type="predicted"/>
<dbReference type="EMBL" id="CP001698">
    <property type="protein sequence ID" value="ADN01051.1"/>
    <property type="molecule type" value="Genomic_DNA"/>
</dbReference>
<dbReference type="GO" id="GO:0016887">
    <property type="term" value="F:ATP hydrolysis activity"/>
    <property type="evidence" value="ECO:0007669"/>
    <property type="project" value="TreeGrafter"/>
</dbReference>
<feature type="domain" description="CobQ/CobB/MinD/ParA nucleotide binding" evidence="3">
    <location>
        <begin position="8"/>
        <end position="48"/>
    </location>
</feature>
<keyword evidence="1" id="KW-0547">Nucleotide-binding</keyword>
<organism evidence="4 5">
    <name type="scientific">Winmispira thermophila (strain ATCC 49972 / DSM 6192 / RI 19.B1)</name>
    <name type="common">Spirochaeta thermophila</name>
    <dbReference type="NCBI Taxonomy" id="665571"/>
    <lineage>
        <taxon>Bacteria</taxon>
        <taxon>Pseudomonadati</taxon>
        <taxon>Spirochaetota</taxon>
        <taxon>Spirochaetia</taxon>
        <taxon>Winmispirales</taxon>
        <taxon>Winmispiraceae</taxon>
        <taxon>Winmispira</taxon>
    </lineage>
</organism>
<dbReference type="Pfam" id="PF01656">
    <property type="entry name" value="CbiA"/>
    <property type="match status" value="1"/>
</dbReference>
<dbReference type="InterPro" id="IPR027417">
    <property type="entry name" value="P-loop_NTPase"/>
</dbReference>
<reference evidence="4 5" key="2">
    <citation type="journal article" date="2010" name="J. Bacteriol.">
        <title>Genome sequence of the polysaccharide-degrading, thermophilic anaerobe Spirochaeta thermophila DSM 6192.</title>
        <authorList>
            <person name="Angelov A."/>
            <person name="Liebl S."/>
            <person name="Ballschmiter M."/>
            <person name="Bomeke M."/>
            <person name="Lehmann R."/>
            <person name="Liesegang H."/>
            <person name="Daniel R."/>
            <person name="Liebl W."/>
        </authorList>
    </citation>
    <scope>NUCLEOTIDE SEQUENCE [LARGE SCALE GENOMIC DNA]</scope>
    <source>
        <strain evidence="5">ATCC 49972 / DSM 6192 / RI 19.B1</strain>
    </source>
</reference>
<gene>
    <name evidence="4" type="ordered locus">STHERM_c00750</name>
</gene>
<accession>E0RTZ5</accession>
<sequence length="525" mass="58611">MGTYVLGVASGKGGVGKTTTAVNLGLWYARRGLRVALLDLDPLANLHVVLDIPLSELSGVRYPNDGAGLDDASYRYLPRFHLLFPPSSFRPAPDRIADLVFRSLWHEVEARYDVVIVDFPPGISQEESLAFLPCLSHVLVVTTSEPTAHVSTGGYLRALFDVQSSAKAMLWFNRYSPSVWDGFLPDDVVGTYNRFAPEEMRLSHSERERILTVARVPYDATLDLLKAEPSLDVVLDARLGETLEVLSRRLLDLWAVRLSLPSHVTSLWTKWLHEHPDLDAGDAARSFLSSMERLLGVEEVERLVEGKAELVRFAEMLARTSLWRALCRVRGLLDARVEGRSVPDRVLYEHVRDVLTLLLPYGMRDGFLRNLGGMLLASLALHMLAANPSVARLIRGFVPLKKEGGRIRRDRAAQIRYLVSKDALYHEKYVDLVGRLFPPFMEQVSRLVQRWGFQRFLFRVPGGEPHKAAYVKLLSNVLHDALHAGLGVFFAFKYSPAGEEIREGAERILGVMAGGRSLAKGGRAG</sequence>
<dbReference type="PaxDb" id="665571-STHERM_c00750"/>
<protein>
    <recommendedName>
        <fullName evidence="3">CobQ/CobB/MinD/ParA nucleotide binding domain-containing protein</fullName>
    </recommendedName>
</protein>
<dbReference type="GO" id="GO:0051782">
    <property type="term" value="P:negative regulation of cell division"/>
    <property type="evidence" value="ECO:0007669"/>
    <property type="project" value="TreeGrafter"/>
</dbReference>
<evidence type="ECO:0000313" key="4">
    <source>
        <dbReference type="EMBL" id="ADN01051.1"/>
    </source>
</evidence>
<dbReference type="InterPro" id="IPR002586">
    <property type="entry name" value="CobQ/CobB/MinD/ParA_Nub-bd_dom"/>
</dbReference>
<name>E0RTZ5_WINT6</name>
<dbReference type="HOGENOM" id="CLU_512765_0_0_12"/>
<evidence type="ECO:0000259" key="3">
    <source>
        <dbReference type="Pfam" id="PF01656"/>
    </source>
</evidence>
<dbReference type="GO" id="GO:0005829">
    <property type="term" value="C:cytosol"/>
    <property type="evidence" value="ECO:0007669"/>
    <property type="project" value="TreeGrafter"/>
</dbReference>
<evidence type="ECO:0000256" key="1">
    <source>
        <dbReference type="ARBA" id="ARBA00022741"/>
    </source>
</evidence>
<dbReference type="KEGG" id="sta:STHERM_c00750"/>
<dbReference type="InterPro" id="IPR050625">
    <property type="entry name" value="ParA/MinD_ATPase"/>
</dbReference>
<dbReference type="RefSeq" id="WP_013312892.1">
    <property type="nucleotide sequence ID" value="NC_014484.1"/>
</dbReference>
<dbReference type="SUPFAM" id="SSF52540">
    <property type="entry name" value="P-loop containing nucleoside triphosphate hydrolases"/>
    <property type="match status" value="1"/>
</dbReference>
<dbReference type="GO" id="GO:0009898">
    <property type="term" value="C:cytoplasmic side of plasma membrane"/>
    <property type="evidence" value="ECO:0007669"/>
    <property type="project" value="TreeGrafter"/>
</dbReference>